<feature type="transmembrane region" description="Helical" evidence="12">
    <location>
        <begin position="216"/>
        <end position="233"/>
    </location>
</feature>
<dbReference type="Gene3D" id="1.20.120.1760">
    <property type="match status" value="1"/>
</dbReference>
<dbReference type="GO" id="GO:0043337">
    <property type="term" value="F:cardiolipin synthase (CMP-forming)"/>
    <property type="evidence" value="ECO:0007669"/>
    <property type="project" value="TreeGrafter"/>
</dbReference>
<keyword evidence="9" id="KW-1208">Phospholipid metabolism</keyword>
<name>A0AA39R313_9LECA</name>
<dbReference type="PANTHER" id="PTHR14269:SF60">
    <property type="entry name" value="CARDIOLIPIN SYNTHASE (CMP-FORMING)"/>
    <property type="match status" value="1"/>
</dbReference>
<dbReference type="EMBL" id="JAFEKC020000009">
    <property type="protein sequence ID" value="KAK0512840.1"/>
    <property type="molecule type" value="Genomic_DNA"/>
</dbReference>
<comment type="similarity">
    <text evidence="10">Belongs to the CDP-alcohol phosphatidyltransferase class-I family.</text>
</comment>
<dbReference type="FunFam" id="1.20.120.1760:FF:000017">
    <property type="entry name" value="Phosphatidyl synthase"/>
    <property type="match status" value="1"/>
</dbReference>
<dbReference type="PROSITE" id="PS00379">
    <property type="entry name" value="CDP_ALCOHOL_P_TRANSF"/>
    <property type="match status" value="1"/>
</dbReference>
<dbReference type="GO" id="GO:0005739">
    <property type="term" value="C:mitochondrion"/>
    <property type="evidence" value="ECO:0007669"/>
    <property type="project" value="TreeGrafter"/>
</dbReference>
<dbReference type="InterPro" id="IPR000462">
    <property type="entry name" value="CDP-OH_P_trans"/>
</dbReference>
<feature type="region of interest" description="Disordered" evidence="11">
    <location>
        <begin position="1"/>
        <end position="34"/>
    </location>
</feature>
<organism evidence="13 14">
    <name type="scientific">Cladonia borealis</name>
    <dbReference type="NCBI Taxonomy" id="184061"/>
    <lineage>
        <taxon>Eukaryota</taxon>
        <taxon>Fungi</taxon>
        <taxon>Dikarya</taxon>
        <taxon>Ascomycota</taxon>
        <taxon>Pezizomycotina</taxon>
        <taxon>Lecanoromycetes</taxon>
        <taxon>OSLEUM clade</taxon>
        <taxon>Lecanoromycetidae</taxon>
        <taxon>Lecanorales</taxon>
        <taxon>Lecanorineae</taxon>
        <taxon>Cladoniaceae</taxon>
        <taxon>Cladonia</taxon>
    </lineage>
</organism>
<sequence length="245" mass="27205">MESRWKAGQKGQQQLRWLSDGPRSVEPEDQKKKTPLSALIPSHENIYTLPNILTFSRLIAAPVVGYLIIHDLHIPALGLFIYAGVTDLVDGWIARKWSLQTVLGTVIDPMADKALMTVVTICLAVKEVLPVPLAIIILGRDVLLGLSAFYYRYISLPPPRTFARYWDFSLPSAEVRPTRISKINTFLQLGLLGGTMGGLAVGGLGETAQAVMEVSWWIVGLTTVWSGGSYIWGRDTVRILRKHRK</sequence>
<evidence type="ECO:0000256" key="10">
    <source>
        <dbReference type="RuleBase" id="RU003750"/>
    </source>
</evidence>
<dbReference type="InterPro" id="IPR043130">
    <property type="entry name" value="CDP-OH_PTrfase_TM_dom"/>
</dbReference>
<evidence type="ECO:0008006" key="15">
    <source>
        <dbReference type="Google" id="ProtNLM"/>
    </source>
</evidence>
<keyword evidence="2" id="KW-0444">Lipid biosynthesis</keyword>
<feature type="transmembrane region" description="Helical" evidence="12">
    <location>
        <begin position="114"/>
        <end position="138"/>
    </location>
</feature>
<evidence type="ECO:0000256" key="11">
    <source>
        <dbReference type="SAM" id="MobiDB-lite"/>
    </source>
</evidence>
<keyword evidence="3 10" id="KW-0808">Transferase</keyword>
<accession>A0AA39R313</accession>
<evidence type="ECO:0000256" key="3">
    <source>
        <dbReference type="ARBA" id="ARBA00022679"/>
    </source>
</evidence>
<evidence type="ECO:0000256" key="2">
    <source>
        <dbReference type="ARBA" id="ARBA00022516"/>
    </source>
</evidence>
<evidence type="ECO:0000256" key="4">
    <source>
        <dbReference type="ARBA" id="ARBA00022692"/>
    </source>
</evidence>
<evidence type="ECO:0000256" key="8">
    <source>
        <dbReference type="ARBA" id="ARBA00023209"/>
    </source>
</evidence>
<keyword evidence="14" id="KW-1185">Reference proteome</keyword>
<comment type="caution">
    <text evidence="13">The sequence shown here is derived from an EMBL/GenBank/DDBJ whole genome shotgun (WGS) entry which is preliminary data.</text>
</comment>
<comment type="subcellular location">
    <subcellularLocation>
        <location evidence="1">Membrane</location>
        <topology evidence="1">Multi-pass membrane protein</topology>
    </subcellularLocation>
</comment>
<dbReference type="PANTHER" id="PTHR14269">
    <property type="entry name" value="CDP-DIACYLGLYCEROL--GLYCEROL-3-PHOSPHATE 3-PHOSPHATIDYLTRANSFERASE-RELATED"/>
    <property type="match status" value="1"/>
</dbReference>
<dbReference type="AlphaFoldDB" id="A0AA39R313"/>
<dbReference type="Proteomes" id="UP001166286">
    <property type="component" value="Unassembled WGS sequence"/>
</dbReference>
<feature type="transmembrane region" description="Helical" evidence="12">
    <location>
        <begin position="186"/>
        <end position="204"/>
    </location>
</feature>
<evidence type="ECO:0000256" key="7">
    <source>
        <dbReference type="ARBA" id="ARBA00023136"/>
    </source>
</evidence>
<evidence type="ECO:0000256" key="9">
    <source>
        <dbReference type="ARBA" id="ARBA00023264"/>
    </source>
</evidence>
<evidence type="ECO:0000256" key="1">
    <source>
        <dbReference type="ARBA" id="ARBA00004141"/>
    </source>
</evidence>
<keyword evidence="5 12" id="KW-1133">Transmembrane helix</keyword>
<dbReference type="GO" id="GO:0032049">
    <property type="term" value="P:cardiolipin biosynthetic process"/>
    <property type="evidence" value="ECO:0007669"/>
    <property type="project" value="TreeGrafter"/>
</dbReference>
<keyword evidence="4 12" id="KW-0812">Transmembrane</keyword>
<evidence type="ECO:0000256" key="6">
    <source>
        <dbReference type="ARBA" id="ARBA00023098"/>
    </source>
</evidence>
<dbReference type="GO" id="GO:0016020">
    <property type="term" value="C:membrane"/>
    <property type="evidence" value="ECO:0007669"/>
    <property type="project" value="UniProtKB-SubCell"/>
</dbReference>
<keyword evidence="8" id="KW-0594">Phospholipid biosynthesis</keyword>
<feature type="compositionally biased region" description="Basic and acidic residues" evidence="11">
    <location>
        <begin position="23"/>
        <end position="32"/>
    </location>
</feature>
<protein>
    <recommendedName>
        <fullName evidence="15">Cardiolipin synthase</fullName>
    </recommendedName>
</protein>
<dbReference type="Pfam" id="PF01066">
    <property type="entry name" value="CDP-OH_P_transf"/>
    <property type="match status" value="1"/>
</dbReference>
<keyword evidence="6" id="KW-0443">Lipid metabolism</keyword>
<keyword evidence="7 12" id="KW-0472">Membrane</keyword>
<proteinExistence type="inferred from homology"/>
<dbReference type="InterPro" id="IPR050324">
    <property type="entry name" value="CDP-alcohol_PTase-I"/>
</dbReference>
<evidence type="ECO:0000256" key="5">
    <source>
        <dbReference type="ARBA" id="ARBA00022989"/>
    </source>
</evidence>
<reference evidence="13" key="1">
    <citation type="submission" date="2023-03" db="EMBL/GenBank/DDBJ databases">
        <title>Complete genome of Cladonia borealis.</title>
        <authorList>
            <person name="Park H."/>
        </authorList>
    </citation>
    <scope>NUCLEOTIDE SEQUENCE</scope>
    <source>
        <strain evidence="13">ANT050790</strain>
    </source>
</reference>
<evidence type="ECO:0000313" key="14">
    <source>
        <dbReference type="Proteomes" id="UP001166286"/>
    </source>
</evidence>
<dbReference type="InterPro" id="IPR048254">
    <property type="entry name" value="CDP_ALCOHOL_P_TRANSF_CS"/>
</dbReference>
<gene>
    <name evidence="13" type="ORF">JMJ35_004857</name>
</gene>
<evidence type="ECO:0000256" key="12">
    <source>
        <dbReference type="SAM" id="Phobius"/>
    </source>
</evidence>
<evidence type="ECO:0000313" key="13">
    <source>
        <dbReference type="EMBL" id="KAK0512840.1"/>
    </source>
</evidence>